<keyword evidence="1" id="KW-0732">Signal</keyword>
<organism evidence="2">
    <name type="scientific">Anopheles marajoara</name>
    <dbReference type="NCBI Taxonomy" id="58244"/>
    <lineage>
        <taxon>Eukaryota</taxon>
        <taxon>Metazoa</taxon>
        <taxon>Ecdysozoa</taxon>
        <taxon>Arthropoda</taxon>
        <taxon>Hexapoda</taxon>
        <taxon>Insecta</taxon>
        <taxon>Pterygota</taxon>
        <taxon>Neoptera</taxon>
        <taxon>Endopterygota</taxon>
        <taxon>Diptera</taxon>
        <taxon>Nematocera</taxon>
        <taxon>Culicoidea</taxon>
        <taxon>Culicidae</taxon>
        <taxon>Anophelinae</taxon>
        <taxon>Anopheles</taxon>
    </lineage>
</organism>
<feature type="signal peptide" evidence="1">
    <location>
        <begin position="1"/>
        <end position="20"/>
    </location>
</feature>
<dbReference type="AlphaFoldDB" id="A0A2M4CBB2"/>
<evidence type="ECO:0000256" key="1">
    <source>
        <dbReference type="SAM" id="SignalP"/>
    </source>
</evidence>
<accession>A0A2M4CBB2</accession>
<protein>
    <submittedName>
        <fullName evidence="2">Putative secreted protein</fullName>
    </submittedName>
</protein>
<evidence type="ECO:0000313" key="2">
    <source>
        <dbReference type="EMBL" id="MBW62238.1"/>
    </source>
</evidence>
<dbReference type="EMBL" id="GGFJ01013097">
    <property type="protein sequence ID" value="MBW62238.1"/>
    <property type="molecule type" value="Transcribed_RNA"/>
</dbReference>
<feature type="chain" id="PRO_5014824501" evidence="1">
    <location>
        <begin position="21"/>
        <end position="87"/>
    </location>
</feature>
<proteinExistence type="predicted"/>
<sequence length="87" mass="10646">MGRTRLVMVIATIFIPGSSFLHSPPGPLRWMRHCFMSPWCAREKEEEEKQNEKDEMERMNYYSCKKMRESEVRFRCRRLRLLRSAFR</sequence>
<name>A0A2M4CBB2_9DIPT</name>
<reference evidence="2" key="1">
    <citation type="submission" date="2018-01" db="EMBL/GenBank/DDBJ databases">
        <title>An insight into the sialome of Amazonian anophelines.</title>
        <authorList>
            <person name="Ribeiro J.M."/>
            <person name="Scarpassa V."/>
            <person name="Calvo E."/>
        </authorList>
    </citation>
    <scope>NUCLEOTIDE SEQUENCE</scope>
    <source>
        <tissue evidence="2">Salivary glands</tissue>
    </source>
</reference>